<dbReference type="HOGENOM" id="CLU_011407_6_0_1"/>
<dbReference type="EMBL" id="GL883093">
    <property type="protein sequence ID" value="EGG11274.1"/>
    <property type="molecule type" value="Genomic_DNA"/>
</dbReference>
<dbReference type="KEGG" id="mlr:MELLADRAFT_92206"/>
<feature type="compositionally biased region" description="Basic residues" evidence="1">
    <location>
        <begin position="1"/>
        <end position="10"/>
    </location>
</feature>
<dbReference type="STRING" id="747676.F4R8S7"/>
<dbReference type="PANTHER" id="PTHR33096:SF1">
    <property type="entry name" value="CXC1-LIKE CYSTEINE CLUSTER ASSOCIATED WITH KDZ TRANSPOSASES DOMAIN-CONTAINING PROTEIN"/>
    <property type="match status" value="1"/>
</dbReference>
<dbReference type="GeneID" id="18936159"/>
<name>F4R8S7_MELLP</name>
<proteinExistence type="predicted"/>
<keyword evidence="3" id="KW-1185">Reference proteome</keyword>
<feature type="region of interest" description="Disordered" evidence="1">
    <location>
        <begin position="1"/>
        <end position="67"/>
    </location>
</feature>
<evidence type="ECO:0000313" key="2">
    <source>
        <dbReference type="EMBL" id="EGG11274.1"/>
    </source>
</evidence>
<organism evidence="3">
    <name type="scientific">Melampsora larici-populina (strain 98AG31 / pathotype 3-4-7)</name>
    <name type="common">Poplar leaf rust fungus</name>
    <dbReference type="NCBI Taxonomy" id="747676"/>
    <lineage>
        <taxon>Eukaryota</taxon>
        <taxon>Fungi</taxon>
        <taxon>Dikarya</taxon>
        <taxon>Basidiomycota</taxon>
        <taxon>Pucciniomycotina</taxon>
        <taxon>Pucciniomycetes</taxon>
        <taxon>Pucciniales</taxon>
        <taxon>Melampsoraceae</taxon>
        <taxon>Melampsora</taxon>
    </lineage>
</organism>
<reference evidence="3" key="1">
    <citation type="journal article" date="2011" name="Proc. Natl. Acad. Sci. U.S.A.">
        <title>Obligate biotrophy features unraveled by the genomic analysis of rust fungi.</title>
        <authorList>
            <person name="Duplessis S."/>
            <person name="Cuomo C.A."/>
            <person name="Lin Y.-C."/>
            <person name="Aerts A."/>
            <person name="Tisserant E."/>
            <person name="Veneault-Fourrey C."/>
            <person name="Joly D.L."/>
            <person name="Hacquard S."/>
            <person name="Amselem J."/>
            <person name="Cantarel B.L."/>
            <person name="Chiu R."/>
            <person name="Coutinho P.M."/>
            <person name="Feau N."/>
            <person name="Field M."/>
            <person name="Frey P."/>
            <person name="Gelhaye E."/>
            <person name="Goldberg J."/>
            <person name="Grabherr M.G."/>
            <person name="Kodira C.D."/>
            <person name="Kohler A."/>
            <person name="Kuees U."/>
            <person name="Lindquist E.A."/>
            <person name="Lucas S.M."/>
            <person name="Mago R."/>
            <person name="Mauceli E."/>
            <person name="Morin E."/>
            <person name="Murat C."/>
            <person name="Pangilinan J.L."/>
            <person name="Park R."/>
            <person name="Pearson M."/>
            <person name="Quesneville H."/>
            <person name="Rouhier N."/>
            <person name="Sakthikumar S."/>
            <person name="Salamov A.A."/>
            <person name="Schmutz J."/>
            <person name="Selles B."/>
            <person name="Shapiro H."/>
            <person name="Tanguay P."/>
            <person name="Tuskan G.A."/>
            <person name="Henrissat B."/>
            <person name="Van de Peer Y."/>
            <person name="Rouze P."/>
            <person name="Ellis J.G."/>
            <person name="Dodds P.N."/>
            <person name="Schein J.E."/>
            <person name="Zhong S."/>
            <person name="Hamelin R.C."/>
            <person name="Grigoriev I.V."/>
            <person name="Szabo L.J."/>
            <person name="Martin F."/>
        </authorList>
    </citation>
    <scope>NUCLEOTIDE SEQUENCE [LARGE SCALE GENOMIC DNA]</scope>
    <source>
        <strain evidence="3">98AG31 / pathotype 3-4-7</strain>
    </source>
</reference>
<dbReference type="VEuPathDB" id="FungiDB:MELLADRAFT_92206"/>
<evidence type="ECO:0008006" key="4">
    <source>
        <dbReference type="Google" id="ProtNLM"/>
    </source>
</evidence>
<protein>
    <recommendedName>
        <fullName evidence="4">CxC1-like cysteine cluster associated with KDZ transposases domain-containing protein</fullName>
    </recommendedName>
</protein>
<dbReference type="PANTHER" id="PTHR33096">
    <property type="entry name" value="CXC2 DOMAIN-CONTAINING PROTEIN"/>
    <property type="match status" value="1"/>
</dbReference>
<dbReference type="OrthoDB" id="2502635at2759"/>
<gene>
    <name evidence="2" type="ORF">MELLADRAFT_92206</name>
</gene>
<dbReference type="Pfam" id="PF18758">
    <property type="entry name" value="KDZ"/>
    <property type="match status" value="1"/>
</dbReference>
<dbReference type="RefSeq" id="XP_007405876.1">
    <property type="nucleotide sequence ID" value="XM_007405814.1"/>
</dbReference>
<dbReference type="AlphaFoldDB" id="F4R8S7"/>
<accession>F4R8S7</accession>
<evidence type="ECO:0000313" key="3">
    <source>
        <dbReference type="Proteomes" id="UP000001072"/>
    </source>
</evidence>
<dbReference type="InParanoid" id="F4R8S7"/>
<evidence type="ECO:0000256" key="1">
    <source>
        <dbReference type="SAM" id="MobiDB-lite"/>
    </source>
</evidence>
<dbReference type="Proteomes" id="UP000001072">
    <property type="component" value="Unassembled WGS sequence"/>
</dbReference>
<dbReference type="InterPro" id="IPR040521">
    <property type="entry name" value="KDZ"/>
</dbReference>
<sequence>MDGNFQHRHNILASKDNPDEAQYPAIFVRPSEIAKHDTTTEPPPARTEEDNDDPCGEAHKTANDTRGASTWDKCDDTGLFAVSCRHDVPLLMANIYKSGEKMRYPLSLLQSLMKDFPDLCVGVLYDIGCVLNKHIKKHNKLPEYQQQLMLGTSVFHAYVHSWGCQLTYNPRFLDFWGLSDGEGLERLCYIFKMRIFDQSQSNAFSHLATSKIEQRQLDNRRSARHIEHVLSGLQKEVTTSEHRRTPRFANNFSWASSYAWKTVCIRSELQAFDCLARFQDLVTQIAELRGKVGLSDLLNRLPRAGQDCFLKLWFAKTEVRSRFLSLRAEQRPLDPENRVGGSSRLGTHKKEHIMLAIQLRTRTMKKTLTNYNNFAREFQALHPEVPTSPVVEYSVLIHMQADDPVNRGQEEMRRLGWEIRRSMRWLTHEHERLWKILTYLRDDDDTNETRELIQKFKEHKVIESLSTSGKIDVIKTLTHNTFVKLCTLTIHWDQKAMEVLMRTPPQLGDLELMTCWKSQRHRIDTLHASGCGSTREGDFEHLFENLRLDDVVVQPQDLQAADPLEDGLSDFEDGEWENGLDAGMLINMMDNIGLEN</sequence>